<evidence type="ECO:0000313" key="2">
    <source>
        <dbReference type="Proteomes" id="UP000677436"/>
    </source>
</evidence>
<dbReference type="AlphaFoldDB" id="A0A8D5ZP42"/>
<name>A0A8D5ZP42_9BACL</name>
<evidence type="ECO:0000313" key="1">
    <source>
        <dbReference type="EMBL" id="BCU81963.1"/>
    </source>
</evidence>
<dbReference type="Proteomes" id="UP000677436">
    <property type="component" value="Chromosome"/>
</dbReference>
<organism evidence="1 2">
    <name type="scientific">Polycladomyces abyssicola</name>
    <dbReference type="NCBI Taxonomy" id="1125966"/>
    <lineage>
        <taxon>Bacteria</taxon>
        <taxon>Bacillati</taxon>
        <taxon>Bacillota</taxon>
        <taxon>Bacilli</taxon>
        <taxon>Bacillales</taxon>
        <taxon>Thermoactinomycetaceae</taxon>
        <taxon>Polycladomyces</taxon>
    </lineage>
</organism>
<sequence length="89" mass="10151">MAEKTVNVTVPGLKVNHEEKSGKHEISGMIEYAKHAKGSWHIDVRYPRDFKGFVEVKMDNVEGHPFAHMFDLKPGVYVGHGTFLWRGGW</sequence>
<proteinExistence type="predicted"/>
<dbReference type="KEGG" id="pabs:JIR001_17460"/>
<keyword evidence="2" id="KW-1185">Reference proteome</keyword>
<accession>A0A8D5ZP42</accession>
<reference evidence="1" key="2">
    <citation type="journal article" date="2021" name="Microbiol. Resour. Announc.">
        <title>Complete Genome Sequence of Polycladomyces abyssicola JIR-001T, Isolated from Hemipelagic Sediment in Deep Seawater.</title>
        <authorList>
            <person name="Tsubouchi T."/>
            <person name="Kaneko Y."/>
        </authorList>
    </citation>
    <scope>NUCLEOTIDE SEQUENCE</scope>
    <source>
        <strain evidence="1">JIR-001</strain>
    </source>
</reference>
<reference evidence="1" key="1">
    <citation type="journal article" date="2013" name="Int. J. Syst. Evol. Microbiol.">
        <title>Polycladomyces abyssicola gen. nov., sp. nov., a thermophilic filamentous bacterium isolated from hemipelagic sediment.</title>
        <authorList>
            <person name="Tsubouchi T."/>
            <person name="Shimane Y."/>
            <person name="Mori K."/>
            <person name="Usui K."/>
            <person name="Hiraki T."/>
            <person name="Tame A."/>
            <person name="Uematsu K."/>
            <person name="Maruyama T."/>
            <person name="Hatada Y."/>
        </authorList>
    </citation>
    <scope>NUCLEOTIDE SEQUENCE</scope>
    <source>
        <strain evidence="1">JIR-001</strain>
    </source>
</reference>
<protein>
    <submittedName>
        <fullName evidence="1">Uncharacterized protein</fullName>
    </submittedName>
</protein>
<dbReference type="EMBL" id="AP024601">
    <property type="protein sequence ID" value="BCU81963.1"/>
    <property type="molecule type" value="Genomic_DNA"/>
</dbReference>
<gene>
    <name evidence="1" type="ORF">JIR001_17460</name>
</gene>